<feature type="compositionally biased region" description="Acidic residues" evidence="2">
    <location>
        <begin position="471"/>
        <end position="483"/>
    </location>
</feature>
<feature type="region of interest" description="Disordered" evidence="2">
    <location>
        <begin position="335"/>
        <end position="363"/>
    </location>
</feature>
<organism evidence="4 5">
    <name type="scientific">Vitrella brassicaformis (strain CCMP3155)</name>
    <dbReference type="NCBI Taxonomy" id="1169540"/>
    <lineage>
        <taxon>Eukaryota</taxon>
        <taxon>Sar</taxon>
        <taxon>Alveolata</taxon>
        <taxon>Colpodellida</taxon>
        <taxon>Vitrellaceae</taxon>
        <taxon>Vitrella</taxon>
    </lineage>
</organism>
<dbReference type="SUPFAM" id="SSF57850">
    <property type="entry name" value="RING/U-box"/>
    <property type="match status" value="1"/>
</dbReference>
<reference evidence="4 5" key="1">
    <citation type="submission" date="2014-11" db="EMBL/GenBank/DDBJ databases">
        <authorList>
            <person name="Zhu J."/>
            <person name="Qi W."/>
            <person name="Song R."/>
        </authorList>
    </citation>
    <scope>NUCLEOTIDE SEQUENCE [LARGE SCALE GENOMIC DNA]</scope>
</reference>
<feature type="compositionally biased region" description="Low complexity" evidence="2">
    <location>
        <begin position="1029"/>
        <end position="1041"/>
    </location>
</feature>
<dbReference type="EMBL" id="CDMY01000595">
    <property type="protein sequence ID" value="CEM25297.1"/>
    <property type="molecule type" value="Genomic_DNA"/>
</dbReference>
<dbReference type="InParanoid" id="A0A0G4G8W2"/>
<feature type="compositionally biased region" description="Basic and acidic residues" evidence="2">
    <location>
        <begin position="335"/>
        <end position="346"/>
    </location>
</feature>
<dbReference type="InterPro" id="IPR001841">
    <property type="entry name" value="Znf_RING"/>
</dbReference>
<keyword evidence="1" id="KW-0479">Metal-binding</keyword>
<feature type="compositionally biased region" description="Basic and acidic residues" evidence="2">
    <location>
        <begin position="485"/>
        <end position="519"/>
    </location>
</feature>
<feature type="compositionally biased region" description="Low complexity" evidence="2">
    <location>
        <begin position="892"/>
        <end position="901"/>
    </location>
</feature>
<dbReference type="InterPro" id="IPR013083">
    <property type="entry name" value="Znf_RING/FYVE/PHD"/>
</dbReference>
<feature type="compositionally biased region" description="Gly residues" evidence="2">
    <location>
        <begin position="383"/>
        <end position="402"/>
    </location>
</feature>
<dbReference type="Proteomes" id="UP000041254">
    <property type="component" value="Unassembled WGS sequence"/>
</dbReference>
<feature type="compositionally biased region" description="Basic and acidic residues" evidence="2">
    <location>
        <begin position="1"/>
        <end position="12"/>
    </location>
</feature>
<dbReference type="VEuPathDB" id="CryptoDB:Vbra_22709"/>
<dbReference type="OMA" id="ANTPECD"/>
<feature type="compositionally biased region" description="Pro residues" evidence="2">
    <location>
        <begin position="622"/>
        <end position="631"/>
    </location>
</feature>
<dbReference type="GO" id="GO:0008270">
    <property type="term" value="F:zinc ion binding"/>
    <property type="evidence" value="ECO:0007669"/>
    <property type="project" value="UniProtKB-KW"/>
</dbReference>
<dbReference type="Gene3D" id="3.30.40.10">
    <property type="entry name" value="Zinc/RING finger domain, C3HC4 (zinc finger)"/>
    <property type="match status" value="1"/>
</dbReference>
<feature type="compositionally biased region" description="Basic and acidic residues" evidence="2">
    <location>
        <begin position="971"/>
        <end position="985"/>
    </location>
</feature>
<feature type="compositionally biased region" description="Low complexity" evidence="2">
    <location>
        <begin position="927"/>
        <end position="953"/>
    </location>
</feature>
<feature type="compositionally biased region" description="Basic and acidic residues" evidence="2">
    <location>
        <begin position="35"/>
        <end position="44"/>
    </location>
</feature>
<feature type="domain" description="RING-type" evidence="3">
    <location>
        <begin position="82"/>
        <end position="123"/>
    </location>
</feature>
<protein>
    <recommendedName>
        <fullName evidence="3">RING-type domain-containing protein</fullName>
    </recommendedName>
</protein>
<dbReference type="STRING" id="1169540.A0A0G4G8W2"/>
<feature type="compositionally biased region" description="Acidic residues" evidence="2">
    <location>
        <begin position="412"/>
        <end position="422"/>
    </location>
</feature>
<dbReference type="AlphaFoldDB" id="A0A0G4G8W2"/>
<evidence type="ECO:0000313" key="4">
    <source>
        <dbReference type="EMBL" id="CEM25297.1"/>
    </source>
</evidence>
<feature type="compositionally biased region" description="Low complexity" evidence="2">
    <location>
        <begin position="650"/>
        <end position="663"/>
    </location>
</feature>
<feature type="compositionally biased region" description="Low complexity" evidence="2">
    <location>
        <begin position="290"/>
        <end position="303"/>
    </location>
</feature>
<feature type="region of interest" description="Disordered" evidence="2">
    <location>
        <begin position="381"/>
        <end position="762"/>
    </location>
</feature>
<feature type="region of interest" description="Disordered" evidence="2">
    <location>
        <begin position="1"/>
        <end position="71"/>
    </location>
</feature>
<feature type="region of interest" description="Disordered" evidence="2">
    <location>
        <begin position="774"/>
        <end position="901"/>
    </location>
</feature>
<feature type="region of interest" description="Disordered" evidence="2">
    <location>
        <begin position="259"/>
        <end position="315"/>
    </location>
</feature>
<accession>A0A0G4G8W2</accession>
<feature type="compositionally biased region" description="Basic and acidic residues" evidence="2">
    <location>
        <begin position="774"/>
        <end position="797"/>
    </location>
</feature>
<feature type="compositionally biased region" description="Basic and acidic residues" evidence="2">
    <location>
        <begin position="669"/>
        <end position="698"/>
    </location>
</feature>
<keyword evidence="5" id="KW-1185">Reference proteome</keyword>
<feature type="compositionally biased region" description="Basic and acidic residues" evidence="2">
    <location>
        <begin position="553"/>
        <end position="589"/>
    </location>
</feature>
<feature type="compositionally biased region" description="Gly residues" evidence="2">
    <location>
        <begin position="456"/>
        <end position="466"/>
    </location>
</feature>
<gene>
    <name evidence="4" type="ORF">Vbra_22709</name>
</gene>
<feature type="compositionally biased region" description="Basic and acidic residues" evidence="2">
    <location>
        <begin position="264"/>
        <end position="289"/>
    </location>
</feature>
<feature type="compositionally biased region" description="Gly residues" evidence="2">
    <location>
        <begin position="594"/>
        <end position="604"/>
    </location>
</feature>
<feature type="region of interest" description="Disordered" evidence="2">
    <location>
        <begin position="927"/>
        <end position="1041"/>
    </location>
</feature>
<keyword evidence="1" id="KW-0862">Zinc</keyword>
<evidence type="ECO:0000256" key="2">
    <source>
        <dbReference type="SAM" id="MobiDB-lite"/>
    </source>
</evidence>
<evidence type="ECO:0000313" key="5">
    <source>
        <dbReference type="Proteomes" id="UP000041254"/>
    </source>
</evidence>
<feature type="compositionally biased region" description="Low complexity" evidence="2">
    <location>
        <begin position="438"/>
        <end position="455"/>
    </location>
</feature>
<dbReference type="PROSITE" id="PS50089">
    <property type="entry name" value="ZF_RING_2"/>
    <property type="match status" value="1"/>
</dbReference>
<keyword evidence="1" id="KW-0863">Zinc-finger</keyword>
<feature type="compositionally biased region" description="Low complexity" evidence="2">
    <location>
        <begin position="842"/>
        <end position="851"/>
    </location>
</feature>
<feature type="compositionally biased region" description="Acidic residues" evidence="2">
    <location>
        <begin position="999"/>
        <end position="1008"/>
    </location>
</feature>
<evidence type="ECO:0000259" key="3">
    <source>
        <dbReference type="PROSITE" id="PS50089"/>
    </source>
</evidence>
<proteinExistence type="predicted"/>
<sequence length="1041" mass="112443">MSAPDDQPRMDQPDEEEESTDPRAARAARRLRRAREREQGLHEGDSDDVPLSLGPPGRGAKRTRHTSEPSIPPVDEWPVFECFTCWEDRHDRALLDGCNCKALYCWECAQKWLKASSHCPQCNGQVARSFRVPHTMTLEALTTQYNTDRRRTRARKGQKDERPRCPYEMKMHHGRREYKHKDSIYEGLQRNRRMAEADYDPQEGPAAAAAAAAAAIDPSMALLQEIFHKGANVKTNAAAHVPPHLHGLHIDITDSPVLRSRHRDRLDDSPRPSIRNRDRDRMGGPERGESAAAAAAAASSAAARGGGGDGDENGAAMLPRWARSAMQGAAAAADIGRREEEMRHDMPPTPQRIRRPGDMSRMRKPQMPEDLLAEMKMKMAMRNGGGGRGRGGGGGRSGGMGRWRGRERSDDMLLDDDLDDANTPECDGFGTLAPHSKSGAAAAGSAAAAAAAAASAGGGAGGGGEGRGGDAADDIVMEEDPFENDNGHDGRNDNSKEERELRPRQRAPALERRFIRDFPSDDGFLLPEHMRRRGPSPPASRAAAAADTDEKMEDAFAKEAPGDQDQDDRSREEGLRRFFARRRDQDTARQRRVMGGGGGGGGLWGDIDINAAREMAREDAPPHGPQLPPPWWRGREKEDKNDENDEPQPAAAAAAAASASGAGDADGERDDRHMLLDEEVASRRELNDARRVESDRGPVRASPAIDSLLANGVDDPFAAPHSDTRQRDRRPEDSPRPRPPLDILFGRSQGAAQHTHGGVASCAAAAREILEKELREKELRDGGRDGNRDMDRDRRDMVMLPEVPIFFDESPPTAERGKRLSPLELRRLLDDDHDNDDDRPDAPAAAAAASDNDNDNHLKAKMQSLGQGGESDAGENVMEDLSRQRARGENGAAAAAAAAAASAAGEEEMYLAALAASEEEMDLAAALAASARAEPSAAAAAGAAASASASAAADNRNGEDMSLSDILQRIRQQEQDEAIAREMQRQETGGPPPSAIWMDLEDDDDNDNDNQNNGGQGRGNHNEGDERPSSSAAAAAAAPQD</sequence>
<evidence type="ECO:0000256" key="1">
    <source>
        <dbReference type="PROSITE-ProRule" id="PRU00175"/>
    </source>
</evidence>
<name>A0A0G4G8W2_VITBC</name>
<feature type="compositionally biased region" description="Basic and acidic residues" evidence="2">
    <location>
        <begin position="722"/>
        <end position="736"/>
    </location>
</feature>